<sequence>MSENIEALENVVEDKPHFLTEVIDNHLKDVVALGEEVVPWWEEASYLAKGSIVSNEGCGDGRLKVEMVPVAEKLRVEELFWECLGDDLVRFLVRMEPAFVNEGNRLSVVDIKQWCLEEVKAMQRDV</sequence>
<dbReference type="EMBL" id="BQNB010013780">
    <property type="protein sequence ID" value="GJT20191.1"/>
    <property type="molecule type" value="Genomic_DNA"/>
</dbReference>
<proteinExistence type="predicted"/>
<reference evidence="1" key="1">
    <citation type="journal article" date="2022" name="Int. J. Mol. Sci.">
        <title>Draft Genome of Tanacetum Coccineum: Genomic Comparison of Closely Related Tanacetum-Family Plants.</title>
        <authorList>
            <person name="Yamashiro T."/>
            <person name="Shiraishi A."/>
            <person name="Nakayama K."/>
            <person name="Satake H."/>
        </authorList>
    </citation>
    <scope>NUCLEOTIDE SEQUENCE</scope>
</reference>
<comment type="caution">
    <text evidence="1">The sequence shown here is derived from an EMBL/GenBank/DDBJ whole genome shotgun (WGS) entry which is preliminary data.</text>
</comment>
<gene>
    <name evidence="1" type="ORF">Tco_0878897</name>
</gene>
<dbReference type="Proteomes" id="UP001151760">
    <property type="component" value="Unassembled WGS sequence"/>
</dbReference>
<name>A0ABQ5C2L5_9ASTR</name>
<reference evidence="1" key="2">
    <citation type="submission" date="2022-01" db="EMBL/GenBank/DDBJ databases">
        <authorList>
            <person name="Yamashiro T."/>
            <person name="Shiraishi A."/>
            <person name="Satake H."/>
            <person name="Nakayama K."/>
        </authorList>
    </citation>
    <scope>NUCLEOTIDE SEQUENCE</scope>
</reference>
<accession>A0ABQ5C2L5</accession>
<keyword evidence="2" id="KW-1185">Reference proteome</keyword>
<evidence type="ECO:0000313" key="2">
    <source>
        <dbReference type="Proteomes" id="UP001151760"/>
    </source>
</evidence>
<organism evidence="1 2">
    <name type="scientific">Tanacetum coccineum</name>
    <dbReference type="NCBI Taxonomy" id="301880"/>
    <lineage>
        <taxon>Eukaryota</taxon>
        <taxon>Viridiplantae</taxon>
        <taxon>Streptophyta</taxon>
        <taxon>Embryophyta</taxon>
        <taxon>Tracheophyta</taxon>
        <taxon>Spermatophyta</taxon>
        <taxon>Magnoliopsida</taxon>
        <taxon>eudicotyledons</taxon>
        <taxon>Gunneridae</taxon>
        <taxon>Pentapetalae</taxon>
        <taxon>asterids</taxon>
        <taxon>campanulids</taxon>
        <taxon>Asterales</taxon>
        <taxon>Asteraceae</taxon>
        <taxon>Asteroideae</taxon>
        <taxon>Anthemideae</taxon>
        <taxon>Anthemidinae</taxon>
        <taxon>Tanacetum</taxon>
    </lineage>
</organism>
<protein>
    <submittedName>
        <fullName evidence="1">Uncharacterized protein</fullName>
    </submittedName>
</protein>
<evidence type="ECO:0000313" key="1">
    <source>
        <dbReference type="EMBL" id="GJT20191.1"/>
    </source>
</evidence>